<dbReference type="EMBL" id="JAFEKC020000001">
    <property type="protein sequence ID" value="KAK0517574.1"/>
    <property type="molecule type" value="Genomic_DNA"/>
</dbReference>
<feature type="transmembrane region" description="Helical" evidence="6">
    <location>
        <begin position="103"/>
        <end position="129"/>
    </location>
</feature>
<feature type="domain" description="Rhodopsin" evidence="7">
    <location>
        <begin position="45"/>
        <end position="283"/>
    </location>
</feature>
<evidence type="ECO:0000259" key="7">
    <source>
        <dbReference type="Pfam" id="PF20684"/>
    </source>
</evidence>
<keyword evidence="4 6" id="KW-0472">Membrane</keyword>
<gene>
    <name evidence="8" type="ORF">JMJ35_000729</name>
</gene>
<sequence length="397" mass="44776">MEQVISAGAPPAGVVTNFVDPVNYSSNLVTCNVVLLVVSSLVVAARIISRTVLTDWRLGWDDHAMVLALIGTVIFSAFVIKTTHYGLGTHIWDVPLATYKSHYLWWIMASFAACPASYYFVKLSILFFYLRVFNLQAKLRYIIYALFTYCTIYYWVAFFSVIGLCNVKNKTWDITVSMNCFANGKLVSAIGGLDLVADVLILAFPVPLVIQLQISWTQRVYLLSVFLCGISASVVCAIRIAFVIQARGSTDATMAQYHVVILFCIEHYLALIAACMPTLGPFFNWLRPSYWKHSHRNALGFRSNTYDDAEAFQHTWPRPHTIMSLDDISKRGSIEDPDKAALKNMDLPYWLASQLCREQSARNLGNVTRLYNFEEREESPNLAGEEVGEDVLVLQRD</sequence>
<evidence type="ECO:0000256" key="2">
    <source>
        <dbReference type="ARBA" id="ARBA00022692"/>
    </source>
</evidence>
<organism evidence="8 9">
    <name type="scientific">Cladonia borealis</name>
    <dbReference type="NCBI Taxonomy" id="184061"/>
    <lineage>
        <taxon>Eukaryota</taxon>
        <taxon>Fungi</taxon>
        <taxon>Dikarya</taxon>
        <taxon>Ascomycota</taxon>
        <taxon>Pezizomycotina</taxon>
        <taxon>Lecanoromycetes</taxon>
        <taxon>OSLEUM clade</taxon>
        <taxon>Lecanoromycetidae</taxon>
        <taxon>Lecanorales</taxon>
        <taxon>Lecanorineae</taxon>
        <taxon>Cladoniaceae</taxon>
        <taxon>Cladonia</taxon>
    </lineage>
</organism>
<keyword evidence="3 6" id="KW-1133">Transmembrane helix</keyword>
<dbReference type="InterPro" id="IPR049326">
    <property type="entry name" value="Rhodopsin_dom_fungi"/>
</dbReference>
<comment type="subcellular location">
    <subcellularLocation>
        <location evidence="1">Membrane</location>
        <topology evidence="1">Multi-pass membrane protein</topology>
    </subcellularLocation>
</comment>
<keyword evidence="2 6" id="KW-0812">Transmembrane</keyword>
<feature type="transmembrane region" description="Helical" evidence="6">
    <location>
        <begin position="256"/>
        <end position="286"/>
    </location>
</feature>
<dbReference type="InterPro" id="IPR052337">
    <property type="entry name" value="SAT4-like"/>
</dbReference>
<protein>
    <recommendedName>
        <fullName evidence="7">Rhodopsin domain-containing protein</fullName>
    </recommendedName>
</protein>
<evidence type="ECO:0000313" key="9">
    <source>
        <dbReference type="Proteomes" id="UP001166286"/>
    </source>
</evidence>
<dbReference type="AlphaFoldDB" id="A0AA39V816"/>
<comment type="caution">
    <text evidence="8">The sequence shown here is derived from an EMBL/GenBank/DDBJ whole genome shotgun (WGS) entry which is preliminary data.</text>
</comment>
<dbReference type="PANTHER" id="PTHR33048">
    <property type="entry name" value="PTH11-LIKE INTEGRAL MEMBRANE PROTEIN (AFU_ORTHOLOGUE AFUA_5G11245)"/>
    <property type="match status" value="1"/>
</dbReference>
<evidence type="ECO:0000256" key="4">
    <source>
        <dbReference type="ARBA" id="ARBA00023136"/>
    </source>
</evidence>
<evidence type="ECO:0000256" key="6">
    <source>
        <dbReference type="SAM" id="Phobius"/>
    </source>
</evidence>
<proteinExistence type="inferred from homology"/>
<feature type="transmembrane region" description="Helical" evidence="6">
    <location>
        <begin position="64"/>
        <end position="83"/>
    </location>
</feature>
<evidence type="ECO:0000256" key="1">
    <source>
        <dbReference type="ARBA" id="ARBA00004141"/>
    </source>
</evidence>
<comment type="similarity">
    <text evidence="5">Belongs to the SAT4 family.</text>
</comment>
<feature type="transmembrane region" description="Helical" evidence="6">
    <location>
        <begin position="141"/>
        <end position="162"/>
    </location>
</feature>
<dbReference type="GO" id="GO:0016020">
    <property type="term" value="C:membrane"/>
    <property type="evidence" value="ECO:0007669"/>
    <property type="project" value="UniProtKB-SubCell"/>
</dbReference>
<evidence type="ECO:0000313" key="8">
    <source>
        <dbReference type="EMBL" id="KAK0517574.1"/>
    </source>
</evidence>
<dbReference type="PANTHER" id="PTHR33048:SF158">
    <property type="entry name" value="MEMBRANE PROTEIN PTH11-LIKE, PUTATIVE-RELATED"/>
    <property type="match status" value="1"/>
</dbReference>
<reference evidence="8" key="1">
    <citation type="submission" date="2023-03" db="EMBL/GenBank/DDBJ databases">
        <title>Complete genome of Cladonia borealis.</title>
        <authorList>
            <person name="Park H."/>
        </authorList>
    </citation>
    <scope>NUCLEOTIDE SEQUENCE</scope>
    <source>
        <strain evidence="8">ANT050790</strain>
    </source>
</reference>
<feature type="transmembrane region" description="Helical" evidence="6">
    <location>
        <begin position="220"/>
        <end position="244"/>
    </location>
</feature>
<keyword evidence="9" id="KW-1185">Reference proteome</keyword>
<dbReference type="Proteomes" id="UP001166286">
    <property type="component" value="Unassembled WGS sequence"/>
</dbReference>
<name>A0AA39V816_9LECA</name>
<feature type="transmembrane region" description="Helical" evidence="6">
    <location>
        <begin position="186"/>
        <end position="208"/>
    </location>
</feature>
<evidence type="ECO:0000256" key="5">
    <source>
        <dbReference type="ARBA" id="ARBA00038359"/>
    </source>
</evidence>
<dbReference type="Pfam" id="PF20684">
    <property type="entry name" value="Fung_rhodopsin"/>
    <property type="match status" value="1"/>
</dbReference>
<accession>A0AA39V816</accession>
<evidence type="ECO:0000256" key="3">
    <source>
        <dbReference type="ARBA" id="ARBA00022989"/>
    </source>
</evidence>
<feature type="transmembrane region" description="Helical" evidence="6">
    <location>
        <begin position="24"/>
        <end position="44"/>
    </location>
</feature>